<name>A0AAW1YRX8_RUBAR</name>
<comment type="caution">
    <text evidence="1">The sequence shown here is derived from an EMBL/GenBank/DDBJ whole genome shotgun (WGS) entry which is preliminary data.</text>
</comment>
<dbReference type="AlphaFoldDB" id="A0AAW1YRX8"/>
<gene>
    <name evidence="1" type="ORF">M0R45_006907</name>
</gene>
<evidence type="ECO:0000313" key="1">
    <source>
        <dbReference type="EMBL" id="KAK9951466.1"/>
    </source>
</evidence>
<organism evidence="1 2">
    <name type="scientific">Rubus argutus</name>
    <name type="common">Southern blackberry</name>
    <dbReference type="NCBI Taxonomy" id="59490"/>
    <lineage>
        <taxon>Eukaryota</taxon>
        <taxon>Viridiplantae</taxon>
        <taxon>Streptophyta</taxon>
        <taxon>Embryophyta</taxon>
        <taxon>Tracheophyta</taxon>
        <taxon>Spermatophyta</taxon>
        <taxon>Magnoliopsida</taxon>
        <taxon>eudicotyledons</taxon>
        <taxon>Gunneridae</taxon>
        <taxon>Pentapetalae</taxon>
        <taxon>rosids</taxon>
        <taxon>fabids</taxon>
        <taxon>Rosales</taxon>
        <taxon>Rosaceae</taxon>
        <taxon>Rosoideae</taxon>
        <taxon>Rosoideae incertae sedis</taxon>
        <taxon>Rubus</taxon>
    </lineage>
</organism>
<protein>
    <submittedName>
        <fullName evidence="1">Uncharacterized protein</fullName>
    </submittedName>
</protein>
<keyword evidence="2" id="KW-1185">Reference proteome</keyword>
<accession>A0AAW1YRX8</accession>
<dbReference type="Proteomes" id="UP001457282">
    <property type="component" value="Unassembled WGS sequence"/>
</dbReference>
<reference evidence="1 2" key="1">
    <citation type="journal article" date="2023" name="G3 (Bethesda)">
        <title>A chromosome-length genome assembly and annotation of blackberry (Rubus argutus, cv. 'Hillquist').</title>
        <authorList>
            <person name="Bruna T."/>
            <person name="Aryal R."/>
            <person name="Dudchenko O."/>
            <person name="Sargent D.J."/>
            <person name="Mead D."/>
            <person name="Buti M."/>
            <person name="Cavallini A."/>
            <person name="Hytonen T."/>
            <person name="Andres J."/>
            <person name="Pham M."/>
            <person name="Weisz D."/>
            <person name="Mascagni F."/>
            <person name="Usai G."/>
            <person name="Natali L."/>
            <person name="Bassil N."/>
            <person name="Fernandez G.E."/>
            <person name="Lomsadze A."/>
            <person name="Armour M."/>
            <person name="Olukolu B."/>
            <person name="Poorten T."/>
            <person name="Britton C."/>
            <person name="Davik J."/>
            <person name="Ashrafi H."/>
            <person name="Aiden E.L."/>
            <person name="Borodovsky M."/>
            <person name="Worthington M."/>
        </authorList>
    </citation>
    <scope>NUCLEOTIDE SEQUENCE [LARGE SCALE GENOMIC DNA]</scope>
    <source>
        <tissue evidence="1">Leaf</tissue>
    </source>
</reference>
<dbReference type="EMBL" id="JBEDUW010000001">
    <property type="protein sequence ID" value="KAK9951466.1"/>
    <property type="molecule type" value="Genomic_DNA"/>
</dbReference>
<evidence type="ECO:0000313" key="2">
    <source>
        <dbReference type="Proteomes" id="UP001457282"/>
    </source>
</evidence>
<proteinExistence type="predicted"/>
<sequence>MVRNWGLVWAEGMGMERGDLAGMMVTLMVLNCRFQLRTAVVGSGGSNDLLRVWQSTVMAVLAACRFQSLRR</sequence>